<dbReference type="SUPFAM" id="SSF54427">
    <property type="entry name" value="NTF2-like"/>
    <property type="match status" value="1"/>
</dbReference>
<dbReference type="RefSeq" id="WP_170218301.1">
    <property type="nucleotide sequence ID" value="NZ_CP011071.1"/>
</dbReference>
<reference evidence="1 2" key="1">
    <citation type="submission" date="2015-03" db="EMBL/GenBank/DDBJ databases">
        <title>Complete genome sequence of Muricauda lutaonensis CC-HSB-11T, isolated from a coastal hot spring.</title>
        <authorList>
            <person name="Kim K.M."/>
        </authorList>
    </citation>
    <scope>NUCLEOTIDE SEQUENCE [LARGE SCALE GENOMIC DNA]</scope>
    <source>
        <strain evidence="1 2">CC-HSB-11</strain>
    </source>
</reference>
<name>A0A0D5YPQ3_9FLAO</name>
<accession>A0A0D5YPQ3</accession>
<dbReference type="AlphaFoldDB" id="A0A0D5YPQ3"/>
<dbReference type="InterPro" id="IPR009959">
    <property type="entry name" value="Cyclase_SnoaL-like"/>
</dbReference>
<keyword evidence="2" id="KW-1185">Reference proteome</keyword>
<dbReference type="Gene3D" id="3.10.450.50">
    <property type="match status" value="1"/>
</dbReference>
<organism evidence="1 2">
    <name type="scientific">Flagellimonas lutaonensis</name>
    <dbReference type="NCBI Taxonomy" id="516051"/>
    <lineage>
        <taxon>Bacteria</taxon>
        <taxon>Pseudomonadati</taxon>
        <taxon>Bacteroidota</taxon>
        <taxon>Flavobacteriia</taxon>
        <taxon>Flavobacteriales</taxon>
        <taxon>Flavobacteriaceae</taxon>
        <taxon>Flagellimonas</taxon>
    </lineage>
</organism>
<proteinExistence type="predicted"/>
<gene>
    <name evidence="1" type="ORF">VC82_168</name>
</gene>
<dbReference type="STRING" id="516051.VC82_168"/>
<evidence type="ECO:0000313" key="2">
    <source>
        <dbReference type="Proteomes" id="UP000032726"/>
    </source>
</evidence>
<dbReference type="PANTHER" id="PTHR38436:SF1">
    <property type="entry name" value="ESTER CYCLASE"/>
    <property type="match status" value="1"/>
</dbReference>
<evidence type="ECO:0000313" key="1">
    <source>
        <dbReference type="EMBL" id="AKA33858.1"/>
    </source>
</evidence>
<dbReference type="EMBL" id="CP011071">
    <property type="protein sequence ID" value="AKA33858.1"/>
    <property type="molecule type" value="Genomic_DNA"/>
</dbReference>
<dbReference type="GO" id="GO:0030638">
    <property type="term" value="P:polyketide metabolic process"/>
    <property type="evidence" value="ECO:0007669"/>
    <property type="project" value="InterPro"/>
</dbReference>
<dbReference type="PROSITE" id="PS51257">
    <property type="entry name" value="PROKAR_LIPOPROTEIN"/>
    <property type="match status" value="1"/>
</dbReference>
<evidence type="ECO:0008006" key="3">
    <source>
        <dbReference type="Google" id="ProtNLM"/>
    </source>
</evidence>
<protein>
    <recommendedName>
        <fullName evidence="3">Ester cyclase</fullName>
    </recommendedName>
</protein>
<dbReference type="KEGG" id="mlt:VC82_168"/>
<dbReference type="Pfam" id="PF07366">
    <property type="entry name" value="SnoaL"/>
    <property type="match status" value="1"/>
</dbReference>
<dbReference type="InterPro" id="IPR032710">
    <property type="entry name" value="NTF2-like_dom_sf"/>
</dbReference>
<sequence length="174" mass="19777">MKPPLLTIALVVLIMASCNRKERLLQEEMMTMENTIKNNLNTLVDSCWNNKDLELLAPISTEDFTRTLNGIKVAGNQKELQAHINVYLTAFPDLNIHLKNTYIKDNQLFTHWTFTGTNTGVFGEFRATGKKAKVSGMSLLSFDSDGKLYREEVYYNELDLLQQLGYTLVPPALE</sequence>
<dbReference type="Proteomes" id="UP000032726">
    <property type="component" value="Chromosome"/>
</dbReference>
<dbReference type="HOGENOM" id="CLU_100997_5_0_10"/>
<dbReference type="PANTHER" id="PTHR38436">
    <property type="entry name" value="POLYKETIDE CYCLASE SNOAL-LIKE DOMAIN"/>
    <property type="match status" value="1"/>
</dbReference>